<protein>
    <submittedName>
        <fullName evidence="1">Uncharacterized protein</fullName>
    </submittedName>
</protein>
<dbReference type="Proteomes" id="UP000183200">
    <property type="component" value="Unassembled WGS sequence"/>
</dbReference>
<name>A0A1H0FEP6_9SPHI</name>
<gene>
    <name evidence="1" type="ORF">SAMN05421820_110155</name>
</gene>
<dbReference type="AlphaFoldDB" id="A0A1H0FEP6"/>
<evidence type="ECO:0000313" key="1">
    <source>
        <dbReference type="EMBL" id="SDN93031.1"/>
    </source>
</evidence>
<evidence type="ECO:0000313" key="2">
    <source>
        <dbReference type="Proteomes" id="UP000183200"/>
    </source>
</evidence>
<reference evidence="2" key="1">
    <citation type="submission" date="2016-10" db="EMBL/GenBank/DDBJ databases">
        <authorList>
            <person name="Varghese N."/>
            <person name="Submissions S."/>
        </authorList>
    </citation>
    <scope>NUCLEOTIDE SEQUENCE [LARGE SCALE GENOMIC DNA]</scope>
    <source>
        <strain evidence="2">DSM 19110</strain>
    </source>
</reference>
<keyword evidence="2" id="KW-1185">Reference proteome</keyword>
<dbReference type="EMBL" id="FNGY01000010">
    <property type="protein sequence ID" value="SDN93031.1"/>
    <property type="molecule type" value="Genomic_DNA"/>
</dbReference>
<proteinExistence type="predicted"/>
<organism evidence="1 2">
    <name type="scientific">Pedobacter steynii</name>
    <dbReference type="NCBI Taxonomy" id="430522"/>
    <lineage>
        <taxon>Bacteria</taxon>
        <taxon>Pseudomonadati</taxon>
        <taxon>Bacteroidota</taxon>
        <taxon>Sphingobacteriia</taxon>
        <taxon>Sphingobacteriales</taxon>
        <taxon>Sphingobacteriaceae</taxon>
        <taxon>Pedobacter</taxon>
    </lineage>
</organism>
<sequence>MDFKLIEKYKDLGIADVIDDEKFNNISVVHHSTVIDGSILTEVEAQVLINEGLTPKGKPLNHSLMVTDPFNALKIWHLSIIIEVNH</sequence>
<accession>A0A1H0FEP6</accession>